<gene>
    <name evidence="1" type="ORF">PAHAL_7G051800</name>
</gene>
<evidence type="ECO:0000313" key="1">
    <source>
        <dbReference type="EMBL" id="PVH34872.1"/>
    </source>
</evidence>
<reference evidence="1" key="1">
    <citation type="submission" date="2018-04" db="EMBL/GenBank/DDBJ databases">
        <title>WGS assembly of Panicum hallii.</title>
        <authorList>
            <person name="Lovell J."/>
            <person name="Jenkins J."/>
            <person name="Lowry D."/>
            <person name="Mamidi S."/>
            <person name="Sreedasyam A."/>
            <person name="Weng X."/>
            <person name="Barry K."/>
            <person name="Bonette J."/>
            <person name="Campitelli B."/>
            <person name="Daum C."/>
            <person name="Gordon S."/>
            <person name="Gould B."/>
            <person name="Lipzen A."/>
            <person name="Macqueen A."/>
            <person name="Palacio-Mejia J."/>
            <person name="Plott C."/>
            <person name="Shakirov E."/>
            <person name="Shu S."/>
            <person name="Yoshinaga Y."/>
            <person name="Zane M."/>
            <person name="Rokhsar D."/>
            <person name="Grimwood J."/>
            <person name="Schmutz J."/>
            <person name="Juenger T."/>
        </authorList>
    </citation>
    <scope>NUCLEOTIDE SEQUENCE [LARGE SCALE GENOMIC DNA]</scope>
    <source>
        <strain evidence="1">FIL2</strain>
    </source>
</reference>
<name>A0A2T8IB23_9POAL</name>
<dbReference type="AlphaFoldDB" id="A0A2T8IB23"/>
<proteinExistence type="predicted"/>
<dbReference type="Gramene" id="PVH34872">
    <property type="protein sequence ID" value="PVH34872"/>
    <property type="gene ID" value="PAHAL_7G051800"/>
</dbReference>
<dbReference type="EMBL" id="CM008052">
    <property type="protein sequence ID" value="PVH34872.1"/>
    <property type="molecule type" value="Genomic_DNA"/>
</dbReference>
<organism evidence="1">
    <name type="scientific">Panicum hallii</name>
    <dbReference type="NCBI Taxonomy" id="206008"/>
    <lineage>
        <taxon>Eukaryota</taxon>
        <taxon>Viridiplantae</taxon>
        <taxon>Streptophyta</taxon>
        <taxon>Embryophyta</taxon>
        <taxon>Tracheophyta</taxon>
        <taxon>Spermatophyta</taxon>
        <taxon>Magnoliopsida</taxon>
        <taxon>Liliopsida</taxon>
        <taxon>Poales</taxon>
        <taxon>Poaceae</taxon>
        <taxon>PACMAD clade</taxon>
        <taxon>Panicoideae</taxon>
        <taxon>Panicodae</taxon>
        <taxon>Paniceae</taxon>
        <taxon>Panicinae</taxon>
        <taxon>Panicum</taxon>
        <taxon>Panicum sect. Panicum</taxon>
    </lineage>
</organism>
<accession>A0A2T8IB23</accession>
<sequence>MSGGRGVAKLNFNCGQCGVALSNGTFTCGPSHIVTQESCRHILCYRCARHHEEDFKYAIFPACYLDDIIGCGQDISAPHYAQHQMVCPYRRLRYTMCSQLFTSIALSSHLLRYQFNHCQLEYGALIAGNNISKGGGCVFRGRGEDFVFFIVGPSLYFLWLGTSAATSSQAPASSSAPANIQLMVSLVTAQTLQDSGSYVDPPLPMQKMFLIFLY</sequence>
<dbReference type="Proteomes" id="UP000243499">
    <property type="component" value="Chromosome 7"/>
</dbReference>
<protein>
    <submittedName>
        <fullName evidence="1">Uncharacterized protein</fullName>
    </submittedName>
</protein>